<dbReference type="OrthoDB" id="241568at2157"/>
<feature type="coiled-coil region" evidence="3">
    <location>
        <begin position="342"/>
        <end position="435"/>
    </location>
</feature>
<dbReference type="STRING" id="1186196.SAMN04489841_3692"/>
<feature type="region of interest" description="Disordered" evidence="4">
    <location>
        <begin position="158"/>
        <end position="177"/>
    </location>
</feature>
<dbReference type="SUPFAM" id="SSF52540">
    <property type="entry name" value="P-loop containing nucleoside triphosphate hydrolases"/>
    <property type="match status" value="2"/>
</dbReference>
<dbReference type="Proteomes" id="UP000199114">
    <property type="component" value="Unassembled WGS sequence"/>
</dbReference>
<feature type="domain" description="Rad50/SbcC-type AAA" evidence="5">
    <location>
        <begin position="18"/>
        <end position="236"/>
    </location>
</feature>
<accession>A0A1H9NQQ3</accession>
<evidence type="ECO:0000256" key="2">
    <source>
        <dbReference type="ARBA" id="ARBA00049666"/>
    </source>
</evidence>
<reference evidence="7" key="1">
    <citation type="submission" date="2016-10" db="EMBL/GenBank/DDBJ databases">
        <authorList>
            <person name="Varghese N."/>
            <person name="Submissions S."/>
        </authorList>
    </citation>
    <scope>NUCLEOTIDE SEQUENCE [LARGE SCALE GENOMIC DNA]</scope>
    <source>
        <strain evidence="7">DSM 25055</strain>
    </source>
</reference>
<keyword evidence="1 3" id="KW-0175">Coiled coil</keyword>
<evidence type="ECO:0000313" key="7">
    <source>
        <dbReference type="Proteomes" id="UP000199114"/>
    </source>
</evidence>
<evidence type="ECO:0000256" key="4">
    <source>
        <dbReference type="SAM" id="MobiDB-lite"/>
    </source>
</evidence>
<keyword evidence="7" id="KW-1185">Reference proteome</keyword>
<organism evidence="6 7">
    <name type="scientific">Natrinema salaciae</name>
    <dbReference type="NCBI Taxonomy" id="1186196"/>
    <lineage>
        <taxon>Archaea</taxon>
        <taxon>Methanobacteriati</taxon>
        <taxon>Methanobacteriota</taxon>
        <taxon>Stenosarchaea group</taxon>
        <taxon>Halobacteria</taxon>
        <taxon>Halobacteriales</taxon>
        <taxon>Natrialbaceae</taxon>
        <taxon>Natrinema</taxon>
    </lineage>
</organism>
<comment type="similarity">
    <text evidence="2">Belongs to the Sph1/Sph2 family.</text>
</comment>
<dbReference type="EMBL" id="FOFD01000005">
    <property type="protein sequence ID" value="SER38077.1"/>
    <property type="molecule type" value="Genomic_DNA"/>
</dbReference>
<dbReference type="AlphaFoldDB" id="A0A1H9NQQ3"/>
<dbReference type="PANTHER" id="PTHR32114:SF2">
    <property type="entry name" value="ABC TRANSPORTER ABCH.3"/>
    <property type="match status" value="1"/>
</dbReference>
<evidence type="ECO:0000313" key="6">
    <source>
        <dbReference type="EMBL" id="SER38077.1"/>
    </source>
</evidence>
<protein>
    <submittedName>
        <fullName evidence="6">AAA domain-containing protein</fullName>
    </submittedName>
</protein>
<dbReference type="NCBIfam" id="NF045487">
    <property type="entry name" value="ASRP"/>
    <property type="match status" value="1"/>
</dbReference>
<evidence type="ECO:0000256" key="1">
    <source>
        <dbReference type="ARBA" id="ARBA00023054"/>
    </source>
</evidence>
<dbReference type="GO" id="GO:0006302">
    <property type="term" value="P:double-strand break repair"/>
    <property type="evidence" value="ECO:0007669"/>
    <property type="project" value="InterPro"/>
</dbReference>
<evidence type="ECO:0000256" key="3">
    <source>
        <dbReference type="SAM" id="Coils"/>
    </source>
</evidence>
<dbReference type="Pfam" id="PF13476">
    <property type="entry name" value="AAA_23"/>
    <property type="match status" value="1"/>
</dbReference>
<evidence type="ECO:0000259" key="5">
    <source>
        <dbReference type="Pfam" id="PF13476"/>
    </source>
</evidence>
<dbReference type="GO" id="GO:0016887">
    <property type="term" value="F:ATP hydrolysis activity"/>
    <property type="evidence" value="ECO:0007669"/>
    <property type="project" value="InterPro"/>
</dbReference>
<proteinExistence type="inferred from homology"/>
<name>A0A1H9NQQ3_9EURY</name>
<dbReference type="RefSeq" id="WP_090620289.1">
    <property type="nucleotide sequence ID" value="NZ_FOFD01000005.1"/>
</dbReference>
<gene>
    <name evidence="6" type="ORF">SAMN04489841_3692</name>
</gene>
<feature type="coiled-coil region" evidence="3">
    <location>
        <begin position="474"/>
        <end position="504"/>
    </location>
</feature>
<dbReference type="Gene3D" id="3.40.50.300">
    <property type="entry name" value="P-loop containing nucleotide triphosphate hydrolases"/>
    <property type="match status" value="2"/>
</dbReference>
<sequence>MPTTGTERTEATFTDVARLHVENIGGIEDCSVELKKGVTLLTGRNATNRTSLLQAITGVLGGTAATLKSDADSGQITLELGEETYTRTYERTGAGIDSSGDPYETNEEIIDLFISLLENNPARLAVERGDELRDLIMRPVDTEAIEQRIRTLQTEREELSAELESVERQSKRLPTLEERRQSLESELESIDEQIDALRTDAAEFEADAEMAEEAEELVDRLDDRRQELSEAETDLELVEAELDALRERPAELRAERDELEAHTRADLERVQDELRTVRGRKRTVENTVADLSSIVEFNEDVLSDSVSTVPSSEADTTDPVAELAPKDDQEITCWTCGNQAERGTIEEQLENLRRVVSEKQTELGELTDRIEALAAEEESVREAIETRERLDREIEDVEAKLESKRERREAIEERIAALRETVSELESEVAVTEDLRNNDLLKTYERISDLQYERGQKREQLGTVQDEIDEIEALPDKSRLKEQIEEIRQELRQERKRVDELESRSVSQFNEHMEKVLDILDYRNVSRVWIERKEDRRDDQKSNSTFDLHIIRESESGSVYEDTVENLSESEREVIGLIVALAGYLVHDVYEEVPFMLADSLEAIDSERIADLIEYFSEYAPYLVVALLPEDASGITDRYMEITADELN</sequence>
<dbReference type="InterPro" id="IPR027417">
    <property type="entry name" value="P-loop_NTPase"/>
</dbReference>
<dbReference type="PANTHER" id="PTHR32114">
    <property type="entry name" value="ABC TRANSPORTER ABCH.3"/>
    <property type="match status" value="1"/>
</dbReference>
<dbReference type="InterPro" id="IPR038729">
    <property type="entry name" value="Rad50/SbcC_AAA"/>
</dbReference>